<name>A0ABS2PCT5_9BACL</name>
<dbReference type="EMBL" id="JAFBEC010000006">
    <property type="protein sequence ID" value="MBM7633122.1"/>
    <property type="molecule type" value="Genomic_DNA"/>
</dbReference>
<organism evidence="1 2">
    <name type="scientific">Geomicrobium sediminis</name>
    <dbReference type="NCBI Taxonomy" id="1347788"/>
    <lineage>
        <taxon>Bacteria</taxon>
        <taxon>Bacillati</taxon>
        <taxon>Bacillota</taxon>
        <taxon>Bacilli</taxon>
        <taxon>Bacillales</taxon>
        <taxon>Geomicrobium</taxon>
    </lineage>
</organism>
<proteinExistence type="predicted"/>
<accession>A0ABS2PCT5</accession>
<evidence type="ECO:0000313" key="1">
    <source>
        <dbReference type="EMBL" id="MBM7633122.1"/>
    </source>
</evidence>
<keyword evidence="1" id="KW-0238">DNA-binding</keyword>
<sequence>MFFIIECKDIQMVIQLVSQEVGVSVIPIDSLSTPHDSITLRPIRDFDDVMEPAIIKLKDSHRSVAARQFWQLITTT</sequence>
<evidence type="ECO:0000313" key="2">
    <source>
        <dbReference type="Proteomes" id="UP000741863"/>
    </source>
</evidence>
<gene>
    <name evidence="1" type="ORF">JOD17_002216</name>
</gene>
<keyword evidence="2" id="KW-1185">Reference proteome</keyword>
<dbReference type="Gene3D" id="3.40.190.290">
    <property type="match status" value="1"/>
</dbReference>
<comment type="caution">
    <text evidence="1">The sequence shown here is derived from an EMBL/GenBank/DDBJ whole genome shotgun (WGS) entry which is preliminary data.</text>
</comment>
<protein>
    <submittedName>
        <fullName evidence="1">DNA-binding transcriptional LysR family regulator</fullName>
    </submittedName>
</protein>
<dbReference type="Proteomes" id="UP000741863">
    <property type="component" value="Unassembled WGS sequence"/>
</dbReference>
<dbReference type="GO" id="GO:0003677">
    <property type="term" value="F:DNA binding"/>
    <property type="evidence" value="ECO:0007669"/>
    <property type="project" value="UniProtKB-KW"/>
</dbReference>
<reference evidence="1 2" key="1">
    <citation type="submission" date="2021-01" db="EMBL/GenBank/DDBJ databases">
        <title>Genomic Encyclopedia of Type Strains, Phase IV (KMG-IV): sequencing the most valuable type-strain genomes for metagenomic binning, comparative biology and taxonomic classification.</title>
        <authorList>
            <person name="Goeker M."/>
        </authorList>
    </citation>
    <scope>NUCLEOTIDE SEQUENCE [LARGE SCALE GENOMIC DNA]</scope>
    <source>
        <strain evidence="1 2">DSM 25540</strain>
    </source>
</reference>
<dbReference type="RefSeq" id="WP_204697673.1">
    <property type="nucleotide sequence ID" value="NZ_JAFBEC010000006.1"/>
</dbReference>